<dbReference type="EMBL" id="DQHO01000001">
    <property type="protein sequence ID" value="HCS93079.1"/>
    <property type="molecule type" value="Genomic_DNA"/>
</dbReference>
<evidence type="ECO:0000256" key="13">
    <source>
        <dbReference type="ARBA" id="ARBA00031467"/>
    </source>
</evidence>
<dbReference type="RefSeq" id="WP_022797185.1">
    <property type="nucleotide sequence ID" value="NZ_JBQDSL010000051.1"/>
</dbReference>
<evidence type="ECO:0000256" key="3">
    <source>
        <dbReference type="ARBA" id="ARBA00014322"/>
    </source>
</evidence>
<dbReference type="CDD" id="cd00215">
    <property type="entry name" value="PTS_IIA_lac"/>
    <property type="match status" value="1"/>
</dbReference>
<comment type="subcellular location">
    <subcellularLocation>
        <location evidence="1">Cytoplasm</location>
    </subcellularLocation>
</comment>
<evidence type="ECO:0000256" key="7">
    <source>
        <dbReference type="ARBA" id="ARBA00022597"/>
    </source>
</evidence>
<evidence type="ECO:0000256" key="14">
    <source>
        <dbReference type="ARBA" id="ARBA00032708"/>
    </source>
</evidence>
<evidence type="ECO:0000256" key="12">
    <source>
        <dbReference type="ARBA" id="ARBA00030293"/>
    </source>
</evidence>
<dbReference type="GO" id="GO:0046872">
    <property type="term" value="F:metal ion binding"/>
    <property type="evidence" value="ECO:0007669"/>
    <property type="project" value="UniProtKB-KW"/>
</dbReference>
<sequence length="106" mass="11994">MDKKELAMVGFNIVAYSGDARSTLLTLLKEVRAGKFENVDAYLADADENLKLAHNSQTEILTNEAGGEDLDIGFIFVHGQDHLMTTILLRELVQDFIELYKDKYNR</sequence>
<evidence type="ECO:0000256" key="8">
    <source>
        <dbReference type="ARBA" id="ARBA00022679"/>
    </source>
</evidence>
<proteinExistence type="predicted"/>
<keyword evidence="4" id="KW-0813">Transport</keyword>
<protein>
    <recommendedName>
        <fullName evidence="3">PTS system lactose-specific EIIA component</fullName>
    </recommendedName>
    <alternativeName>
        <fullName evidence="12">EIIA-Lac</fullName>
    </alternativeName>
    <alternativeName>
        <fullName evidence="14">EIII-Lac</fullName>
    </alternativeName>
    <alternativeName>
        <fullName evidence="13">Lactose-specific phosphotransferase enzyme IIA component</fullName>
    </alternativeName>
</protein>
<comment type="cofactor">
    <cofactor evidence="16">
        <name>Mg(2+)</name>
        <dbReference type="ChEBI" id="CHEBI:18420"/>
    </cofactor>
    <text evidence="16">Binds 1 Mg(2+) ion per trimer.</text>
</comment>
<dbReference type="GO" id="GO:0009401">
    <property type="term" value="P:phosphoenolpyruvate-dependent sugar phosphotransferase system"/>
    <property type="evidence" value="ECO:0007669"/>
    <property type="project" value="UniProtKB-KW"/>
</dbReference>
<evidence type="ECO:0000256" key="11">
    <source>
        <dbReference type="ARBA" id="ARBA00022842"/>
    </source>
</evidence>
<dbReference type="Pfam" id="PF02255">
    <property type="entry name" value="PTS_IIA"/>
    <property type="match status" value="1"/>
</dbReference>
<dbReference type="Proteomes" id="UP000262195">
    <property type="component" value="Unassembled WGS sequence"/>
</dbReference>
<dbReference type="InterPro" id="IPR003188">
    <property type="entry name" value="PTS_IIA_lac/cel"/>
</dbReference>
<comment type="caution">
    <text evidence="18">The sequence shown here is derived from an EMBL/GenBank/DDBJ whole genome shotgun (WGS) entry which is preliminary data.</text>
</comment>
<evidence type="ECO:0000256" key="5">
    <source>
        <dbReference type="ARBA" id="ARBA00022490"/>
    </source>
</evidence>
<dbReference type="AlphaFoldDB" id="A0A3D4S2P9"/>
<keyword evidence="8" id="KW-0808">Transferase</keyword>
<comment type="subunit">
    <text evidence="2">Homotrimer.</text>
</comment>
<dbReference type="STRING" id="1121105.GCA_000421665_01934"/>
<feature type="modified residue" description="Phosphohistidine; by HPr" evidence="17">
    <location>
        <position position="78"/>
    </location>
</feature>
<evidence type="ECO:0000256" key="2">
    <source>
        <dbReference type="ARBA" id="ARBA00011233"/>
    </source>
</evidence>
<evidence type="ECO:0000256" key="4">
    <source>
        <dbReference type="ARBA" id="ARBA00022448"/>
    </source>
</evidence>
<keyword evidence="9" id="KW-0598">Phosphotransferase system</keyword>
<evidence type="ECO:0000256" key="9">
    <source>
        <dbReference type="ARBA" id="ARBA00022683"/>
    </source>
</evidence>
<evidence type="ECO:0000256" key="6">
    <source>
        <dbReference type="ARBA" id="ARBA00022553"/>
    </source>
</evidence>
<evidence type="ECO:0000256" key="16">
    <source>
        <dbReference type="PIRSR" id="PIRSR000699-2"/>
    </source>
</evidence>
<keyword evidence="11 16" id="KW-0460">Magnesium</keyword>
<keyword evidence="6" id="KW-0597">Phosphoprotein</keyword>
<dbReference type="PROSITE" id="PS51095">
    <property type="entry name" value="PTS_EIIA_TYPE_3"/>
    <property type="match status" value="1"/>
</dbReference>
<dbReference type="Gene3D" id="1.20.58.80">
    <property type="entry name" value="Phosphotransferase system, lactose/cellobiose-type IIA subunit"/>
    <property type="match status" value="1"/>
</dbReference>
<dbReference type="GO" id="GO:0005737">
    <property type="term" value="C:cytoplasm"/>
    <property type="evidence" value="ECO:0007669"/>
    <property type="project" value="UniProtKB-SubCell"/>
</dbReference>
<feature type="active site" description="Tele-phosphohistidine intermediate" evidence="15">
    <location>
        <position position="78"/>
    </location>
</feature>
<gene>
    <name evidence="18" type="ORF">DIW15_00010</name>
</gene>
<evidence type="ECO:0000313" key="18">
    <source>
        <dbReference type="EMBL" id="HCS93079.1"/>
    </source>
</evidence>
<dbReference type="SUPFAM" id="SSF46973">
    <property type="entry name" value="Enzyme IIa from lactose specific PTS, IIa-lac"/>
    <property type="match status" value="1"/>
</dbReference>
<organism evidence="18 19">
    <name type="scientific">Bavariicoccus seileri</name>
    <dbReference type="NCBI Taxonomy" id="549685"/>
    <lineage>
        <taxon>Bacteria</taxon>
        <taxon>Bacillati</taxon>
        <taxon>Bacillota</taxon>
        <taxon>Bacilli</taxon>
        <taxon>Lactobacillales</taxon>
        <taxon>Enterococcaceae</taxon>
        <taxon>Bavariicoccus</taxon>
    </lineage>
</organism>
<dbReference type="GO" id="GO:0016740">
    <property type="term" value="F:transferase activity"/>
    <property type="evidence" value="ECO:0007669"/>
    <property type="project" value="UniProtKB-KW"/>
</dbReference>
<evidence type="ECO:0000313" key="19">
    <source>
        <dbReference type="Proteomes" id="UP000262195"/>
    </source>
</evidence>
<dbReference type="PIRSF" id="PIRSF000699">
    <property type="entry name" value="PTS_IILac_III"/>
    <property type="match status" value="1"/>
</dbReference>
<keyword evidence="10 16" id="KW-0479">Metal-binding</keyword>
<evidence type="ECO:0000256" key="1">
    <source>
        <dbReference type="ARBA" id="ARBA00004496"/>
    </source>
</evidence>
<dbReference type="PANTHER" id="PTHR34382:SF9">
    <property type="entry name" value="PHOSPHOTRANSFERASE SYSTEM SUGAR-SPECIFIC EII COMPONENT"/>
    <property type="match status" value="1"/>
</dbReference>
<name>A0A3D4S2P9_9ENTE</name>
<accession>A0A3D4S2P9</accession>
<evidence type="ECO:0000256" key="15">
    <source>
        <dbReference type="PIRSR" id="PIRSR000699-1"/>
    </source>
</evidence>
<evidence type="ECO:0000256" key="17">
    <source>
        <dbReference type="PROSITE-ProRule" id="PRU00418"/>
    </source>
</evidence>
<keyword evidence="5" id="KW-0963">Cytoplasm</keyword>
<dbReference type="PANTHER" id="PTHR34382">
    <property type="entry name" value="PTS SYSTEM N,N'-DIACETYLCHITOBIOSE-SPECIFIC EIIA COMPONENT"/>
    <property type="match status" value="1"/>
</dbReference>
<evidence type="ECO:0000256" key="10">
    <source>
        <dbReference type="ARBA" id="ARBA00022723"/>
    </source>
</evidence>
<reference evidence="18 19" key="1">
    <citation type="journal article" date="2018" name="Nat. Biotechnol.">
        <title>A standardized bacterial taxonomy based on genome phylogeny substantially revises the tree of life.</title>
        <authorList>
            <person name="Parks D.H."/>
            <person name="Chuvochina M."/>
            <person name="Waite D.W."/>
            <person name="Rinke C."/>
            <person name="Skarshewski A."/>
            <person name="Chaumeil P.A."/>
            <person name="Hugenholtz P."/>
        </authorList>
    </citation>
    <scope>NUCLEOTIDE SEQUENCE [LARGE SCALE GENOMIC DNA]</scope>
    <source>
        <strain evidence="18">UBA11306</strain>
    </source>
</reference>
<keyword evidence="7" id="KW-0762">Sugar transport</keyword>
<feature type="binding site" evidence="16">
    <location>
        <position position="81"/>
    </location>
    <ligand>
        <name>Mg(2+)</name>
        <dbReference type="ChEBI" id="CHEBI:18420"/>
        <note>ligand shared between all trimeric partners</note>
    </ligand>
</feature>
<dbReference type="InterPro" id="IPR036542">
    <property type="entry name" value="PTS_IIA_lac/cel_sf"/>
</dbReference>